<keyword evidence="2" id="KW-1185">Reference proteome</keyword>
<dbReference type="Proteomes" id="UP000703269">
    <property type="component" value="Unassembled WGS sequence"/>
</dbReference>
<dbReference type="EMBL" id="BPQB01000002">
    <property type="protein sequence ID" value="GJE85222.1"/>
    <property type="molecule type" value="Genomic_DNA"/>
</dbReference>
<evidence type="ECO:0000313" key="2">
    <source>
        <dbReference type="Proteomes" id="UP000703269"/>
    </source>
</evidence>
<comment type="caution">
    <text evidence="1">The sequence shown here is derived from an EMBL/GenBank/DDBJ whole genome shotgun (WGS) entry which is preliminary data.</text>
</comment>
<proteinExistence type="predicted"/>
<organism evidence="1 2">
    <name type="scientific">Phanerochaete sordida</name>
    <dbReference type="NCBI Taxonomy" id="48140"/>
    <lineage>
        <taxon>Eukaryota</taxon>
        <taxon>Fungi</taxon>
        <taxon>Dikarya</taxon>
        <taxon>Basidiomycota</taxon>
        <taxon>Agaricomycotina</taxon>
        <taxon>Agaricomycetes</taxon>
        <taxon>Polyporales</taxon>
        <taxon>Phanerochaetaceae</taxon>
        <taxon>Phanerochaete</taxon>
    </lineage>
</organism>
<accession>A0A9P3FXW9</accession>
<protein>
    <submittedName>
        <fullName evidence="1">Uncharacterized protein</fullName>
    </submittedName>
</protein>
<sequence length="64" mass="7574">MLPYFYDTDLHTLPYGNRIALRDPRSLTTRHYLPPRAPRRTTLSRHLHSATNCQADRRTVNVLR</sequence>
<name>A0A9P3FXW9_9APHY</name>
<evidence type="ECO:0000313" key="1">
    <source>
        <dbReference type="EMBL" id="GJE85222.1"/>
    </source>
</evidence>
<reference evidence="1 2" key="1">
    <citation type="submission" date="2021-08" db="EMBL/GenBank/DDBJ databases">
        <title>Draft Genome Sequence of Phanerochaete sordida strain YK-624.</title>
        <authorList>
            <person name="Mori T."/>
            <person name="Dohra H."/>
            <person name="Suzuki T."/>
            <person name="Kawagishi H."/>
            <person name="Hirai H."/>
        </authorList>
    </citation>
    <scope>NUCLEOTIDE SEQUENCE [LARGE SCALE GENOMIC DNA]</scope>
    <source>
        <strain evidence="1 2">YK-624</strain>
    </source>
</reference>
<dbReference type="AlphaFoldDB" id="A0A9P3FXW9"/>
<gene>
    <name evidence="1" type="ORF">PsYK624_013000</name>
</gene>